<keyword evidence="2" id="KW-1185">Reference proteome</keyword>
<dbReference type="EMBL" id="BAAALG010000013">
    <property type="protein sequence ID" value="GAA1110791.1"/>
    <property type="molecule type" value="Genomic_DNA"/>
</dbReference>
<sequence>MGGMSSMVDAATGLLSEWGISVAPVEGGGPEPRVELRRAGSRAVYLLRQSRPVETATWQRSQTSAGHEPVLHLIRHATQAQSEELRDLGVEYLDSSGNAHLHFGDVFVDVRGRRPRERGRRPTGQNPFSGRRSRVAFVLLAWPQLWEATNQEIADAAGVSMGTAHQGRLMLREAGLDRGSRQAELLDRWSAAWIASIGAKLTLGRFHARSLEVQKVSANDPMFCSGEAAVADLVRPISLLLYVPALQPRLAAVNRWRTDGPNNVTLREAFWSEPGAGLPEVQGIPAAPWPLVYADLRGAADPRLHDVARVVRERHVDPA</sequence>
<accession>A0ABP4ELA2</accession>
<comment type="caution">
    <text evidence="1">The sequence shown here is derived from an EMBL/GenBank/DDBJ whole genome shotgun (WGS) entry which is preliminary data.</text>
</comment>
<organism evidence="1 2">
    <name type="scientific">Nocardioides dubius</name>
    <dbReference type="NCBI Taxonomy" id="317019"/>
    <lineage>
        <taxon>Bacteria</taxon>
        <taxon>Bacillati</taxon>
        <taxon>Actinomycetota</taxon>
        <taxon>Actinomycetes</taxon>
        <taxon>Propionibacteriales</taxon>
        <taxon>Nocardioidaceae</taxon>
        <taxon>Nocardioides</taxon>
    </lineage>
</organism>
<evidence type="ECO:0000313" key="1">
    <source>
        <dbReference type="EMBL" id="GAA1110791.1"/>
    </source>
</evidence>
<dbReference type="InterPro" id="IPR019238">
    <property type="entry name" value="AbiEi_2"/>
</dbReference>
<protein>
    <submittedName>
        <fullName evidence="1">Uncharacterized protein</fullName>
    </submittedName>
</protein>
<proteinExistence type="predicted"/>
<dbReference type="Pfam" id="PF09952">
    <property type="entry name" value="AbiEi_2"/>
    <property type="match status" value="1"/>
</dbReference>
<evidence type="ECO:0000313" key="2">
    <source>
        <dbReference type="Proteomes" id="UP001501581"/>
    </source>
</evidence>
<dbReference type="Proteomes" id="UP001501581">
    <property type="component" value="Unassembled WGS sequence"/>
</dbReference>
<name>A0ABP4ELA2_9ACTN</name>
<gene>
    <name evidence="1" type="ORF">GCM10009668_34520</name>
</gene>
<reference evidence="2" key="1">
    <citation type="journal article" date="2019" name="Int. J. Syst. Evol. Microbiol.">
        <title>The Global Catalogue of Microorganisms (GCM) 10K type strain sequencing project: providing services to taxonomists for standard genome sequencing and annotation.</title>
        <authorList>
            <consortium name="The Broad Institute Genomics Platform"/>
            <consortium name="The Broad Institute Genome Sequencing Center for Infectious Disease"/>
            <person name="Wu L."/>
            <person name="Ma J."/>
        </authorList>
    </citation>
    <scope>NUCLEOTIDE SEQUENCE [LARGE SCALE GENOMIC DNA]</scope>
    <source>
        <strain evidence="2">JCM 13008</strain>
    </source>
</reference>